<keyword evidence="1" id="KW-0547">Nucleotide-binding</keyword>
<protein>
    <submittedName>
        <fullName evidence="8">Sigma-54 dependent transcriptional regulator</fullName>
    </submittedName>
</protein>
<dbReference type="Proteomes" id="UP001459204">
    <property type="component" value="Unassembled WGS sequence"/>
</dbReference>
<proteinExistence type="predicted"/>
<evidence type="ECO:0000256" key="6">
    <source>
        <dbReference type="SAM" id="MobiDB-lite"/>
    </source>
</evidence>
<dbReference type="PRINTS" id="PR01590">
    <property type="entry name" value="HTHFIS"/>
</dbReference>
<dbReference type="InterPro" id="IPR025943">
    <property type="entry name" value="Sigma_54_int_dom_ATP-bd_2"/>
</dbReference>
<evidence type="ECO:0000256" key="1">
    <source>
        <dbReference type="ARBA" id="ARBA00022741"/>
    </source>
</evidence>
<dbReference type="PROSITE" id="PS00688">
    <property type="entry name" value="SIGMA54_INTERACT_3"/>
    <property type="match status" value="1"/>
</dbReference>
<gene>
    <name evidence="8" type="ORF">AAD027_18595</name>
</gene>
<dbReference type="Gene3D" id="3.40.50.300">
    <property type="entry name" value="P-loop containing nucleotide triphosphate hydrolases"/>
    <property type="match status" value="1"/>
</dbReference>
<accession>A0ABU9J531</accession>
<evidence type="ECO:0000256" key="3">
    <source>
        <dbReference type="ARBA" id="ARBA00023015"/>
    </source>
</evidence>
<evidence type="ECO:0000256" key="4">
    <source>
        <dbReference type="ARBA" id="ARBA00023125"/>
    </source>
</evidence>
<dbReference type="InterPro" id="IPR002197">
    <property type="entry name" value="HTH_Fis"/>
</dbReference>
<dbReference type="SUPFAM" id="SSF46689">
    <property type="entry name" value="Homeodomain-like"/>
    <property type="match status" value="1"/>
</dbReference>
<feature type="domain" description="Sigma-54 factor interaction" evidence="7">
    <location>
        <begin position="172"/>
        <end position="401"/>
    </location>
</feature>
<evidence type="ECO:0000313" key="9">
    <source>
        <dbReference type="Proteomes" id="UP001459204"/>
    </source>
</evidence>
<dbReference type="InterPro" id="IPR025944">
    <property type="entry name" value="Sigma_54_int_dom_CS"/>
</dbReference>
<keyword evidence="2" id="KW-0067">ATP-binding</keyword>
<dbReference type="InterPro" id="IPR027417">
    <property type="entry name" value="P-loop_NTPase"/>
</dbReference>
<feature type="compositionally biased region" description="Basic and acidic residues" evidence="6">
    <location>
        <begin position="144"/>
        <end position="153"/>
    </location>
</feature>
<keyword evidence="9" id="KW-1185">Reference proteome</keyword>
<dbReference type="Pfam" id="PF02954">
    <property type="entry name" value="HTH_8"/>
    <property type="match status" value="1"/>
</dbReference>
<keyword evidence="3" id="KW-0805">Transcription regulation</keyword>
<evidence type="ECO:0000313" key="8">
    <source>
        <dbReference type="EMBL" id="MEL1266365.1"/>
    </source>
</evidence>
<evidence type="ECO:0000256" key="2">
    <source>
        <dbReference type="ARBA" id="ARBA00022840"/>
    </source>
</evidence>
<keyword evidence="5" id="KW-0804">Transcription</keyword>
<dbReference type="PROSITE" id="PS50045">
    <property type="entry name" value="SIGMA54_INTERACT_4"/>
    <property type="match status" value="1"/>
</dbReference>
<dbReference type="PANTHER" id="PTHR32071:SF117">
    <property type="entry name" value="PTS-DEPENDENT DIHYDROXYACETONE KINASE OPERON REGULATORY PROTEIN-RELATED"/>
    <property type="match status" value="1"/>
</dbReference>
<dbReference type="Gene3D" id="1.10.8.60">
    <property type="match status" value="1"/>
</dbReference>
<dbReference type="SMART" id="SM00382">
    <property type="entry name" value="AAA"/>
    <property type="match status" value="1"/>
</dbReference>
<dbReference type="PROSITE" id="PS00676">
    <property type="entry name" value="SIGMA54_INTERACT_2"/>
    <property type="match status" value="1"/>
</dbReference>
<dbReference type="Pfam" id="PF25601">
    <property type="entry name" value="AAA_lid_14"/>
    <property type="match status" value="1"/>
</dbReference>
<reference evidence="8 9" key="1">
    <citation type="submission" date="2024-04" db="EMBL/GenBank/DDBJ databases">
        <title>Draft genome sequence of Pseudoxanthomonas putridarboris WD12.</title>
        <authorList>
            <person name="Oh J."/>
        </authorList>
    </citation>
    <scope>NUCLEOTIDE SEQUENCE [LARGE SCALE GENOMIC DNA]</scope>
    <source>
        <strain evidence="8 9">WD12</strain>
    </source>
</reference>
<dbReference type="Gene3D" id="1.10.10.60">
    <property type="entry name" value="Homeodomain-like"/>
    <property type="match status" value="1"/>
</dbReference>
<dbReference type="InterPro" id="IPR003593">
    <property type="entry name" value="AAA+_ATPase"/>
</dbReference>
<dbReference type="SUPFAM" id="SSF52540">
    <property type="entry name" value="P-loop containing nucleoside triphosphate hydrolases"/>
    <property type="match status" value="1"/>
</dbReference>
<evidence type="ECO:0000259" key="7">
    <source>
        <dbReference type="PROSITE" id="PS50045"/>
    </source>
</evidence>
<dbReference type="InterPro" id="IPR002078">
    <property type="entry name" value="Sigma_54_int"/>
</dbReference>
<dbReference type="PANTHER" id="PTHR32071">
    <property type="entry name" value="TRANSCRIPTIONAL REGULATORY PROTEIN"/>
    <property type="match status" value="1"/>
</dbReference>
<keyword evidence="4" id="KW-0238">DNA-binding</keyword>
<dbReference type="Pfam" id="PF00158">
    <property type="entry name" value="Sigma54_activat"/>
    <property type="match status" value="1"/>
</dbReference>
<name>A0ABU9J531_9GAMM</name>
<dbReference type="InterPro" id="IPR009057">
    <property type="entry name" value="Homeodomain-like_sf"/>
</dbReference>
<organism evidence="8 9">
    <name type="scientific">Pseudoxanthomonas putridarboris</name>
    <dbReference type="NCBI Taxonomy" id="752605"/>
    <lineage>
        <taxon>Bacteria</taxon>
        <taxon>Pseudomonadati</taxon>
        <taxon>Pseudomonadota</taxon>
        <taxon>Gammaproteobacteria</taxon>
        <taxon>Lysobacterales</taxon>
        <taxon>Lysobacteraceae</taxon>
        <taxon>Pseudoxanthomonas</taxon>
    </lineage>
</organism>
<sequence>MALSVIGTLAQAPAPAMACYRPDAAGKVLLPIAGMGVAMARLPQIGMSTLEHPAVYCLVQGKACLVTDAKSSLHADAGLGSLVAAMKAAPALLSIPLRDRERNQAVAVLILGGTADELRRFQHSDEWSALLDIFQRLLAYARQREQTQPDATKRGKPSATTDGDARRVEEALVGRSVVARRLRADVIAAAESQMSVLITGETGVGKDHAAWLIHQVSPRRSKAFVPLNCAAIAPDLIAAELFGAAKGAYTGADRSRPGLVAAADGGTLFLDEIGDMPLPLQGTLLRLLNEKRYRPLGEVEERSSDFRLICATHRPLPELVRQGQFREDLYFRIRQLSLSVPALRERRADILVLAEHAIAQHNREQHANVTGLSAEAGALLIAHDFPGNVRELLTLIQVACERVDGTGLIDADGLRGLLVQDKPAEGTPSSSPDASPLADSLMQTTSLVQACEIFEKKVIADRLKHFNGSRLRAARSLGIPRRTLAHKCKKFGLEGTP</sequence>
<feature type="region of interest" description="Disordered" evidence="6">
    <location>
        <begin position="144"/>
        <end position="166"/>
    </location>
</feature>
<dbReference type="InterPro" id="IPR058031">
    <property type="entry name" value="AAA_lid_NorR"/>
</dbReference>
<comment type="caution">
    <text evidence="8">The sequence shown here is derived from an EMBL/GenBank/DDBJ whole genome shotgun (WGS) entry which is preliminary data.</text>
</comment>
<dbReference type="CDD" id="cd00009">
    <property type="entry name" value="AAA"/>
    <property type="match status" value="1"/>
</dbReference>
<dbReference type="EMBL" id="JBBWWT010000016">
    <property type="protein sequence ID" value="MEL1266365.1"/>
    <property type="molecule type" value="Genomic_DNA"/>
</dbReference>
<evidence type="ECO:0000256" key="5">
    <source>
        <dbReference type="ARBA" id="ARBA00023163"/>
    </source>
</evidence>